<gene>
    <name evidence="1" type="ORF">HPE63_13525</name>
</gene>
<evidence type="ECO:0000313" key="1">
    <source>
        <dbReference type="EMBL" id="MBD0851695.1"/>
    </source>
</evidence>
<comment type="caution">
    <text evidence="1">The sequence shown here is derived from an EMBL/GenBank/DDBJ whole genome shotgun (WGS) entry which is preliminary data.</text>
</comment>
<accession>A0ABR7VDH4</accession>
<evidence type="ECO:0000313" key="2">
    <source>
        <dbReference type="Proteomes" id="UP000598350"/>
    </source>
</evidence>
<name>A0ABR7VDH4_9FLAO</name>
<dbReference type="EMBL" id="JABTCG010000004">
    <property type="protein sequence ID" value="MBD0851695.1"/>
    <property type="molecule type" value="Genomic_DNA"/>
</dbReference>
<dbReference type="Pfam" id="PF07676">
    <property type="entry name" value="PD40"/>
    <property type="match status" value="1"/>
</dbReference>
<dbReference type="Proteomes" id="UP000598350">
    <property type="component" value="Unassembled WGS sequence"/>
</dbReference>
<proteinExistence type="predicted"/>
<dbReference type="SUPFAM" id="SSF82171">
    <property type="entry name" value="DPP6 N-terminal domain-like"/>
    <property type="match status" value="1"/>
</dbReference>
<organism evidence="1 2">
    <name type="scientific">Maribacter arenosus</name>
    <dbReference type="NCBI Taxonomy" id="1854708"/>
    <lineage>
        <taxon>Bacteria</taxon>
        <taxon>Pseudomonadati</taxon>
        <taxon>Bacteroidota</taxon>
        <taxon>Flavobacteriia</taxon>
        <taxon>Flavobacteriales</taxon>
        <taxon>Flavobacteriaceae</taxon>
        <taxon>Maribacter</taxon>
    </lineage>
</organism>
<protein>
    <submittedName>
        <fullName evidence="1">PD40 domain-containing protein</fullName>
    </submittedName>
</protein>
<reference evidence="1 2" key="1">
    <citation type="submission" date="2020-05" db="EMBL/GenBank/DDBJ databases">
        <title>The draft genome sequence of Maribacter arenosus CAU 1321.</title>
        <authorList>
            <person name="Mu L."/>
        </authorList>
    </citation>
    <scope>NUCLEOTIDE SEQUENCE [LARGE SCALE GENOMIC DNA]</scope>
    <source>
        <strain evidence="1 2">CAU 1321</strain>
    </source>
</reference>
<dbReference type="InterPro" id="IPR011659">
    <property type="entry name" value="WD40"/>
</dbReference>
<dbReference type="Gene3D" id="2.120.10.30">
    <property type="entry name" value="TolB, C-terminal domain"/>
    <property type="match status" value="1"/>
</dbReference>
<sequence length="415" mass="46900">MKNAIPHNVAFGLIITFFCYSLTAQQNKTSFYKSTDTHEKDNRVGDYLELKKLGYGEKEIFEDLGNANFLQKKYDTALFWYDKLKEVSESDALSPGFNKRYEYAVLMISENGTVASVEEVDWLETIKSDYGITQGKSPSPVKYRPLDAHLQPQSILEQQLLTGNHNILDTEILNDQKAYKVPITVTADGKTAFFSKPFYAKPPIGIFSKKELVYKIYRAEKKDGKWQSIKELALCPKYYSARHPAISFDGKRLFFASDMPGTYGKYDIYVSNIQSDGTIGRAQNLGEKVNSKKNDLYPNIVGTNTLFFASDGRKGLGGLDVYMVQVNDKRVGLAINLGDTLNSEEDDFSIRFMPQMGMAYVISNRGKDPADLQQVAFSYNHLKADISEEKTAYNVLELLNKDSKIDYSSSAFEDE</sequence>
<keyword evidence="2" id="KW-1185">Reference proteome</keyword>
<dbReference type="RefSeq" id="WP_188314795.1">
    <property type="nucleotide sequence ID" value="NZ_JABTCG010000004.1"/>
</dbReference>
<dbReference type="InterPro" id="IPR011042">
    <property type="entry name" value="6-blade_b-propeller_TolB-like"/>
</dbReference>